<reference evidence="1 2" key="1">
    <citation type="submission" date="2020-12" db="EMBL/GenBank/DDBJ databases">
        <title>Streptomyces typhae sp. nov., a novel endophytic actinomycete isolated from the root of cattail pollen (Typha angustifolia L.).</title>
        <authorList>
            <person name="Peng C."/>
            <person name="Liu C."/>
        </authorList>
    </citation>
    <scope>NUCLEOTIDE SEQUENCE [LARGE SCALE GENOMIC DNA]</scope>
    <source>
        <strain evidence="1 2">JCM 4753</strain>
    </source>
</reference>
<name>A0ABS0XBF5_9ACTN</name>
<organism evidence="1 2">
    <name type="scientific">Streptomyces flavofungini</name>
    <dbReference type="NCBI Taxonomy" id="68200"/>
    <lineage>
        <taxon>Bacteria</taxon>
        <taxon>Bacillati</taxon>
        <taxon>Actinomycetota</taxon>
        <taxon>Actinomycetes</taxon>
        <taxon>Kitasatosporales</taxon>
        <taxon>Streptomycetaceae</taxon>
        <taxon>Streptomyces</taxon>
    </lineage>
</organism>
<comment type="caution">
    <text evidence="1">The sequence shown here is derived from an EMBL/GenBank/DDBJ whole genome shotgun (WGS) entry which is preliminary data.</text>
</comment>
<proteinExistence type="predicted"/>
<dbReference type="Proteomes" id="UP000634780">
    <property type="component" value="Unassembled WGS sequence"/>
</dbReference>
<gene>
    <name evidence="1" type="ORF">JGB26_26205</name>
</gene>
<evidence type="ECO:0000313" key="1">
    <source>
        <dbReference type="EMBL" id="MBJ3810558.1"/>
    </source>
</evidence>
<keyword evidence="2" id="KW-1185">Reference proteome</keyword>
<sequence>MPTSTIRRTRLRTAVTSIGVTGVFAGLALSGASSAGASSAAPDEKSPRTSIAAPIGFHGVSGSSKAKISGTYQYWYAGKDTSGRAFYDGKFSGATAQDRVSGDGYEAVLALKYDEFTGGGWRTVKNRVAVVNSTKSWSFRAKDKVVAYACDRKVGTKKLLNCRAWRF</sequence>
<evidence type="ECO:0000313" key="2">
    <source>
        <dbReference type="Proteomes" id="UP000634780"/>
    </source>
</evidence>
<dbReference type="EMBL" id="JAEKOZ010000018">
    <property type="protein sequence ID" value="MBJ3810558.1"/>
    <property type="molecule type" value="Genomic_DNA"/>
</dbReference>
<protein>
    <recommendedName>
        <fullName evidence="3">Secreted protein</fullName>
    </recommendedName>
</protein>
<evidence type="ECO:0008006" key="3">
    <source>
        <dbReference type="Google" id="ProtNLM"/>
    </source>
</evidence>
<dbReference type="RefSeq" id="WP_190119722.1">
    <property type="nucleotide sequence ID" value="NZ_BMVR01000017.1"/>
</dbReference>
<accession>A0ABS0XBF5</accession>